<keyword evidence="2" id="KW-0812">Transmembrane</keyword>
<gene>
    <name evidence="4" type="ORF">COZ39_04300</name>
</gene>
<dbReference type="Pfam" id="PF04851">
    <property type="entry name" value="ResIII"/>
    <property type="match status" value="1"/>
</dbReference>
<accession>A0A2M7LRM6</accession>
<dbReference type="GO" id="GO:0004519">
    <property type="term" value="F:endonuclease activity"/>
    <property type="evidence" value="ECO:0007669"/>
    <property type="project" value="UniProtKB-KW"/>
</dbReference>
<sequence>MSFYTRSNQLFTVIKDKSYESGIPKQIVPAYITENIKYPLWFWQKEALELFLTNELIRQRENNKEPNHLMFNMATGTGKTLCMAALILYYYKKGYRHFIFFVNQNNIVDKTENNFVNKNHTKYLFRQNIVIDDKTINIRKVETFNDTDDIQIKFTSIQKLHNSVYLARENSVTLEDLQKRDLVMIGDEAHHLNASTLRNGQMEIDVPFELKENASDKDIEKSWENTVLNKILKKGKTTQDENNKNVLLEFTATIPNNADVIEKYRTKTIYQFELVDFLKAGYTKEINLVSTSLEKKEKILLALLFNWYRSQIALLHITNFKPVILFRSKFIEDSKKDYQEFLAQIKDLKTNDFDFLKRTEISIKQDQTGTAKIYEQGKSRILQMIQFIKKEQINIREIISFIQNEFSERNCIITNSNNNKATTKEKTTENQEALLNSLEDKNNHIRAIFTVKRLTEGWDVLNLFDIVRLYSGRDERYEKNSGKRKTGETTVQEVQLIGRGVRYFPFTYKENEKNKRKFDNELGNPLRVLEEFYYHSENDHRYLDELKRELKNKGFIQENREIKKFSLKKEFKDSQFYKEIKVWKNERIENPKKRKKTLIELEKTFSFEYKIKEFTIKEQQVVLDKDKDAVLAESNFLNRKTIVTKISDFGKHVLLKAINIKAVKDLSLLRFDNLRRELNINSIDEIFTEKFIGNFKINIITSKDNENLDDISIEEKLGLLLQFFDEFARELKEIDNPYKGSDFKVFSFDELFGKPKEKSIDIREYEEKSKDIVEEFKKYNWCVMTDFTCTSEERNLLNFLKNKISNLREKYNEVYLLRNEEIYKIYDFEQGRGFEPDFLLFLKGKKASLYFQIFIEPKGEYLIEHDNWKNKFLQTVSDKYGNGNLLKVENKEYKLIGLPLFNERNKHDFTTVFNEELLSDKL</sequence>
<dbReference type="AlphaFoldDB" id="A0A2M7LRM6"/>
<feature type="coiled-coil region" evidence="1">
    <location>
        <begin position="790"/>
        <end position="817"/>
    </location>
</feature>
<keyword evidence="2" id="KW-0472">Membrane</keyword>
<evidence type="ECO:0000256" key="2">
    <source>
        <dbReference type="SAM" id="Phobius"/>
    </source>
</evidence>
<feature type="domain" description="Helicase ATP-binding" evidence="3">
    <location>
        <begin position="36"/>
        <end position="287"/>
    </location>
</feature>
<dbReference type="PANTHER" id="PTHR47396:SF1">
    <property type="entry name" value="ATP-DEPENDENT HELICASE IRC3-RELATED"/>
    <property type="match status" value="1"/>
</dbReference>
<keyword evidence="1" id="KW-0175">Coiled coil</keyword>
<dbReference type="InterPro" id="IPR050742">
    <property type="entry name" value="Helicase_Restrict-Modif_Enz"/>
</dbReference>
<evidence type="ECO:0000259" key="3">
    <source>
        <dbReference type="SMART" id="SM00487"/>
    </source>
</evidence>
<feature type="transmembrane region" description="Helical" evidence="2">
    <location>
        <begin position="69"/>
        <end position="91"/>
    </location>
</feature>
<dbReference type="GO" id="GO:0003677">
    <property type="term" value="F:DNA binding"/>
    <property type="evidence" value="ECO:0007669"/>
    <property type="project" value="InterPro"/>
</dbReference>
<dbReference type="GO" id="GO:0005829">
    <property type="term" value="C:cytosol"/>
    <property type="evidence" value="ECO:0007669"/>
    <property type="project" value="TreeGrafter"/>
</dbReference>
<evidence type="ECO:0000313" key="5">
    <source>
        <dbReference type="Proteomes" id="UP000229708"/>
    </source>
</evidence>
<protein>
    <submittedName>
        <fullName evidence="4">Type III restriction endonuclease</fullName>
    </submittedName>
</protein>
<name>A0A2M7LRM6_9BACT</name>
<dbReference type="InterPro" id="IPR027417">
    <property type="entry name" value="P-loop_NTPase"/>
</dbReference>
<dbReference type="Proteomes" id="UP000229708">
    <property type="component" value="Unassembled WGS sequence"/>
</dbReference>
<keyword evidence="2" id="KW-1133">Transmembrane helix</keyword>
<keyword evidence="4" id="KW-0255">Endonuclease</keyword>
<dbReference type="EMBL" id="PFJI01000186">
    <property type="protein sequence ID" value="PIX70702.1"/>
    <property type="molecule type" value="Genomic_DNA"/>
</dbReference>
<comment type="caution">
    <text evidence="4">The sequence shown here is derived from an EMBL/GenBank/DDBJ whole genome shotgun (WGS) entry which is preliminary data.</text>
</comment>
<keyword evidence="4" id="KW-0378">Hydrolase</keyword>
<dbReference type="InterPro" id="IPR014001">
    <property type="entry name" value="Helicase_ATP-bd"/>
</dbReference>
<dbReference type="GO" id="GO:0005524">
    <property type="term" value="F:ATP binding"/>
    <property type="evidence" value="ECO:0007669"/>
    <property type="project" value="InterPro"/>
</dbReference>
<reference evidence="5" key="1">
    <citation type="submission" date="2017-09" db="EMBL/GenBank/DDBJ databases">
        <title>Depth-based differentiation of microbial function through sediment-hosted aquifers and enrichment of novel symbionts in the deep terrestrial subsurface.</title>
        <authorList>
            <person name="Probst A.J."/>
            <person name="Ladd B."/>
            <person name="Jarett J.K."/>
            <person name="Geller-Mcgrath D.E."/>
            <person name="Sieber C.M.K."/>
            <person name="Emerson J.B."/>
            <person name="Anantharaman K."/>
            <person name="Thomas B.C."/>
            <person name="Malmstrom R."/>
            <person name="Stieglmeier M."/>
            <person name="Klingl A."/>
            <person name="Woyke T."/>
            <person name="Ryan C.M."/>
            <person name="Banfield J.F."/>
        </authorList>
    </citation>
    <scope>NUCLEOTIDE SEQUENCE [LARGE SCALE GENOMIC DNA]</scope>
</reference>
<evidence type="ECO:0000313" key="4">
    <source>
        <dbReference type="EMBL" id="PIX70702.1"/>
    </source>
</evidence>
<dbReference type="CDD" id="cd18785">
    <property type="entry name" value="SF2_C"/>
    <property type="match status" value="1"/>
</dbReference>
<dbReference type="PANTHER" id="PTHR47396">
    <property type="entry name" value="TYPE I RESTRICTION ENZYME ECOKI R PROTEIN"/>
    <property type="match status" value="1"/>
</dbReference>
<dbReference type="CDD" id="cd17926">
    <property type="entry name" value="DEXHc_RE"/>
    <property type="match status" value="1"/>
</dbReference>
<dbReference type="GO" id="GO:0016787">
    <property type="term" value="F:hydrolase activity"/>
    <property type="evidence" value="ECO:0007669"/>
    <property type="project" value="InterPro"/>
</dbReference>
<dbReference type="SUPFAM" id="SSF52540">
    <property type="entry name" value="P-loop containing nucleoside triphosphate hydrolases"/>
    <property type="match status" value="2"/>
</dbReference>
<organism evidence="4 5">
    <name type="scientific">Candidatus Roizmanbacteria bacterium CG_4_10_14_3_um_filter_33_21</name>
    <dbReference type="NCBI Taxonomy" id="1974830"/>
    <lineage>
        <taxon>Bacteria</taxon>
        <taxon>Candidatus Roizmaniibacteriota</taxon>
    </lineage>
</organism>
<dbReference type="Gene3D" id="3.40.50.300">
    <property type="entry name" value="P-loop containing nucleotide triphosphate hydrolases"/>
    <property type="match status" value="1"/>
</dbReference>
<dbReference type="InterPro" id="IPR006935">
    <property type="entry name" value="Helicase/UvrB_N"/>
</dbReference>
<proteinExistence type="predicted"/>
<keyword evidence="4" id="KW-0540">Nuclease</keyword>
<dbReference type="SMART" id="SM00487">
    <property type="entry name" value="DEXDc"/>
    <property type="match status" value="1"/>
</dbReference>
<evidence type="ECO:0000256" key="1">
    <source>
        <dbReference type="SAM" id="Coils"/>
    </source>
</evidence>